<keyword evidence="1" id="KW-1133">Transmembrane helix</keyword>
<protein>
    <submittedName>
        <fullName evidence="2">Uncharacterized protein</fullName>
    </submittedName>
</protein>
<dbReference type="AlphaFoldDB" id="A0A034VNB4"/>
<keyword evidence="1" id="KW-0812">Transmembrane</keyword>
<dbReference type="EMBL" id="GAKP01014981">
    <property type="protein sequence ID" value="JAC43971.1"/>
    <property type="molecule type" value="Transcribed_RNA"/>
</dbReference>
<feature type="transmembrane region" description="Helical" evidence="1">
    <location>
        <begin position="12"/>
        <end position="35"/>
    </location>
</feature>
<organism evidence="2">
    <name type="scientific">Bactrocera dorsalis</name>
    <name type="common">Oriental fruit fly</name>
    <name type="synonym">Dacus dorsalis</name>
    <dbReference type="NCBI Taxonomy" id="27457"/>
    <lineage>
        <taxon>Eukaryota</taxon>
        <taxon>Metazoa</taxon>
        <taxon>Ecdysozoa</taxon>
        <taxon>Arthropoda</taxon>
        <taxon>Hexapoda</taxon>
        <taxon>Insecta</taxon>
        <taxon>Pterygota</taxon>
        <taxon>Neoptera</taxon>
        <taxon>Endopterygota</taxon>
        <taxon>Diptera</taxon>
        <taxon>Brachycera</taxon>
        <taxon>Muscomorpha</taxon>
        <taxon>Tephritoidea</taxon>
        <taxon>Tephritidae</taxon>
        <taxon>Bactrocera</taxon>
        <taxon>Bactrocera</taxon>
    </lineage>
</organism>
<keyword evidence="1" id="KW-0472">Membrane</keyword>
<evidence type="ECO:0000313" key="2">
    <source>
        <dbReference type="EMBL" id="JAC43969.1"/>
    </source>
</evidence>
<evidence type="ECO:0000256" key="1">
    <source>
        <dbReference type="SAM" id="Phobius"/>
    </source>
</evidence>
<reference evidence="2" key="1">
    <citation type="journal article" date="2014" name="BMC Genomics">
        <title>Characterizing the developmental transcriptome of the oriental fruit fly, Bactrocera dorsalis (Diptera: Tephritidae) through comparative genomic analysis with Drosophila melanogaster utilizing modENCODE datasets.</title>
        <authorList>
            <person name="Geib S.M."/>
            <person name="Calla B."/>
            <person name="Hall B."/>
            <person name="Hou S."/>
            <person name="Manoukis N.C."/>
        </authorList>
    </citation>
    <scope>NUCLEOTIDE SEQUENCE</scope>
    <source>
        <strain evidence="2">Punador</strain>
    </source>
</reference>
<name>A0A034VNB4_BACDO</name>
<accession>A0A034VNB4</accession>
<sequence length="105" mass="11003">MACCFGSWEGEGFYGCGFGSFVIAVTTTALASTALVDRLHGELPADLIYSGVVHLFAVLAIAVVVATVEQMSQATALHVQKRDQGAQQERNAHCATDEQGACLAV</sequence>
<dbReference type="EMBL" id="GAKP01014983">
    <property type="protein sequence ID" value="JAC43969.1"/>
    <property type="molecule type" value="Transcribed_RNA"/>
</dbReference>
<proteinExistence type="predicted"/>
<feature type="transmembrane region" description="Helical" evidence="1">
    <location>
        <begin position="47"/>
        <end position="68"/>
    </location>
</feature>